<sequence length="69" mass="7340">MCYYVPSPALITSSKAPIILLLCAKGLDFTQRAILLQGLSSAEEQPTVVACSSWIGWISSTLSGPSTEH</sequence>
<reference evidence="1" key="2">
    <citation type="journal article" date="2015" name="Data Brief">
        <title>Shoot transcriptome of the giant reed, Arundo donax.</title>
        <authorList>
            <person name="Barrero R.A."/>
            <person name="Guerrero F.D."/>
            <person name="Moolhuijzen P."/>
            <person name="Goolsby J.A."/>
            <person name="Tidwell J."/>
            <person name="Bellgard S.E."/>
            <person name="Bellgard M.I."/>
        </authorList>
    </citation>
    <scope>NUCLEOTIDE SEQUENCE</scope>
    <source>
        <tissue evidence="1">Shoot tissue taken approximately 20 cm above the soil surface</tissue>
    </source>
</reference>
<accession>A0A0A9BEM7</accession>
<name>A0A0A9BEM7_ARUDO</name>
<evidence type="ECO:0000313" key="1">
    <source>
        <dbReference type="EMBL" id="JAD59670.1"/>
    </source>
</evidence>
<organism evidence="1">
    <name type="scientific">Arundo donax</name>
    <name type="common">Giant reed</name>
    <name type="synonym">Donax arundinaceus</name>
    <dbReference type="NCBI Taxonomy" id="35708"/>
    <lineage>
        <taxon>Eukaryota</taxon>
        <taxon>Viridiplantae</taxon>
        <taxon>Streptophyta</taxon>
        <taxon>Embryophyta</taxon>
        <taxon>Tracheophyta</taxon>
        <taxon>Spermatophyta</taxon>
        <taxon>Magnoliopsida</taxon>
        <taxon>Liliopsida</taxon>
        <taxon>Poales</taxon>
        <taxon>Poaceae</taxon>
        <taxon>PACMAD clade</taxon>
        <taxon>Arundinoideae</taxon>
        <taxon>Arundineae</taxon>
        <taxon>Arundo</taxon>
    </lineage>
</organism>
<proteinExistence type="predicted"/>
<dbReference type="EMBL" id="GBRH01238225">
    <property type="protein sequence ID" value="JAD59670.1"/>
    <property type="molecule type" value="Transcribed_RNA"/>
</dbReference>
<protein>
    <submittedName>
        <fullName evidence="1">Uncharacterized protein</fullName>
    </submittedName>
</protein>
<reference evidence="1" key="1">
    <citation type="submission" date="2014-09" db="EMBL/GenBank/DDBJ databases">
        <authorList>
            <person name="Magalhaes I.L.F."/>
            <person name="Oliveira U."/>
            <person name="Santos F.R."/>
            <person name="Vidigal T.H.D.A."/>
            <person name="Brescovit A.D."/>
            <person name="Santos A.J."/>
        </authorList>
    </citation>
    <scope>NUCLEOTIDE SEQUENCE</scope>
    <source>
        <tissue evidence="1">Shoot tissue taken approximately 20 cm above the soil surface</tissue>
    </source>
</reference>
<dbReference type="AlphaFoldDB" id="A0A0A9BEM7"/>